<accession>A0A6J4UZ40</accession>
<protein>
    <submittedName>
        <fullName evidence="2">Acyl-CoA:1-acyl-sn-glycerol-3-phosphate acyltransferase</fullName>
        <ecNumber evidence="2">2.3.1.51</ecNumber>
    </submittedName>
</protein>
<keyword evidence="2" id="KW-0012">Acyltransferase</keyword>
<dbReference type="GO" id="GO:0003841">
    <property type="term" value="F:1-acylglycerol-3-phosphate O-acyltransferase activity"/>
    <property type="evidence" value="ECO:0007669"/>
    <property type="project" value="UniProtKB-EC"/>
</dbReference>
<name>A0A6J4UZ40_9BACT</name>
<feature type="non-terminal residue" evidence="2">
    <location>
        <position position="1"/>
    </location>
</feature>
<dbReference type="AlphaFoldDB" id="A0A6J4UZ40"/>
<evidence type="ECO:0000313" key="2">
    <source>
        <dbReference type="EMBL" id="CAA9562583.1"/>
    </source>
</evidence>
<organism evidence="2">
    <name type="scientific">uncultured Thermomicrobiales bacterium</name>
    <dbReference type="NCBI Taxonomy" id="1645740"/>
    <lineage>
        <taxon>Bacteria</taxon>
        <taxon>Pseudomonadati</taxon>
        <taxon>Thermomicrobiota</taxon>
        <taxon>Thermomicrobia</taxon>
        <taxon>Thermomicrobiales</taxon>
        <taxon>environmental samples</taxon>
    </lineage>
</organism>
<dbReference type="EC" id="2.3.1.51" evidence="2"/>
<proteinExistence type="predicted"/>
<evidence type="ECO:0000256" key="1">
    <source>
        <dbReference type="SAM" id="MobiDB-lite"/>
    </source>
</evidence>
<feature type="non-terminal residue" evidence="2">
    <location>
        <position position="125"/>
    </location>
</feature>
<feature type="region of interest" description="Disordered" evidence="1">
    <location>
        <begin position="1"/>
        <end position="97"/>
    </location>
</feature>
<feature type="compositionally biased region" description="Basic and acidic residues" evidence="1">
    <location>
        <begin position="1"/>
        <end position="12"/>
    </location>
</feature>
<sequence length="125" mass="13031">LHPGRESPPQHRPDRRRGLVPSAGPLHGQARTLRDSRGRAGDPSGGRVPRGSRQDGPLGAATGRGDPGPGSWPGDVPGRNAEPDRCPGAGDAGRGDARVALRRADRAGGCHGVRHAAAQWAWPRM</sequence>
<reference evidence="2" key="1">
    <citation type="submission" date="2020-02" db="EMBL/GenBank/DDBJ databases">
        <authorList>
            <person name="Meier V. D."/>
        </authorList>
    </citation>
    <scope>NUCLEOTIDE SEQUENCE</scope>
    <source>
        <strain evidence="2">AVDCRST_MAG70</strain>
    </source>
</reference>
<dbReference type="EMBL" id="CADCWH010000284">
    <property type="protein sequence ID" value="CAA9562583.1"/>
    <property type="molecule type" value="Genomic_DNA"/>
</dbReference>
<gene>
    <name evidence="2" type="ORF">AVDCRST_MAG70-1778</name>
</gene>
<keyword evidence="2" id="KW-0808">Transferase</keyword>